<comment type="similarity">
    <text evidence="1">Belongs to the membrane fusion protein (MFP) (TC 8.A.1) family.</text>
</comment>
<reference evidence="7 8" key="1">
    <citation type="submission" date="2022-10" db="EMBL/GenBank/DDBJ databases">
        <title>Paucibacter sp. hw1 Genome sequencing.</title>
        <authorList>
            <person name="Park S."/>
        </authorList>
    </citation>
    <scope>NUCLEOTIDE SEQUENCE [LARGE SCALE GENOMIC DNA]</scope>
    <source>
        <strain evidence="8">hw1</strain>
    </source>
</reference>
<sequence length="363" mass="37713">MPRSVATAASLLVLLALLAQPIAARADTQLKPTPALKTLLVQAGAAGQRLSFDGQVEALRQTVLAAQVAGAVVQLDVKAGDRVKAGQVLMRIDAQAAEQATAVSEAQAQSARAALQLASQELERQQRLFKQNYISQAALDQAEAQFKAAQAQANAQLAQVAVTRTQSGLSIVRSPYDGVIAELPVTLGDMAMPGRALATVYDPAALRVTAHLPQSVASSLSVAEGTRDVRIEIPALGEAGAAITALRVQLLPTADAVSQTMQLRLDLPAKPSGVVPGMFARVSLPAALTTVAGGVPAANIWVPRTALVRRAELDGLYVIAASGKPLLRQIRLGAVRGDQVEVLSGLSAGERIALEPQVAAQVR</sequence>
<gene>
    <name evidence="7" type="ORF">PRZ03_15340</name>
</gene>
<dbReference type="Pfam" id="PF25917">
    <property type="entry name" value="BSH_RND"/>
    <property type="match status" value="1"/>
</dbReference>
<dbReference type="EMBL" id="JAQQXT010000009">
    <property type="protein sequence ID" value="MDC8772959.1"/>
    <property type="molecule type" value="Genomic_DNA"/>
</dbReference>
<comment type="caution">
    <text evidence="7">The sequence shown here is derived from an EMBL/GenBank/DDBJ whole genome shotgun (WGS) entry which is preliminary data.</text>
</comment>
<dbReference type="PANTHER" id="PTHR30469">
    <property type="entry name" value="MULTIDRUG RESISTANCE PROTEIN MDTA"/>
    <property type="match status" value="1"/>
</dbReference>
<keyword evidence="8" id="KW-1185">Reference proteome</keyword>
<feature type="domain" description="CusB-like beta-barrel" evidence="6">
    <location>
        <begin position="208"/>
        <end position="285"/>
    </location>
</feature>
<feature type="chain" id="PRO_5046586748" evidence="3">
    <location>
        <begin position="27"/>
        <end position="363"/>
    </location>
</feature>
<dbReference type="Pfam" id="PF25876">
    <property type="entry name" value="HH_MFP_RND"/>
    <property type="match status" value="1"/>
</dbReference>
<dbReference type="Gene3D" id="1.10.287.470">
    <property type="entry name" value="Helix hairpin bin"/>
    <property type="match status" value="1"/>
</dbReference>
<evidence type="ECO:0000256" key="1">
    <source>
        <dbReference type="ARBA" id="ARBA00009477"/>
    </source>
</evidence>
<evidence type="ECO:0000313" key="7">
    <source>
        <dbReference type="EMBL" id="MDC8772959.1"/>
    </source>
</evidence>
<dbReference type="InterPro" id="IPR058624">
    <property type="entry name" value="MdtA-like_HH"/>
</dbReference>
<name>A0ABT5KGB2_9BURK</name>
<feature type="coiled-coil region" evidence="2">
    <location>
        <begin position="105"/>
        <end position="159"/>
    </location>
</feature>
<protein>
    <submittedName>
        <fullName evidence="7">Efflux RND transporter periplasmic adaptor subunit</fullName>
    </submittedName>
</protein>
<evidence type="ECO:0000259" key="5">
    <source>
        <dbReference type="Pfam" id="PF25917"/>
    </source>
</evidence>
<dbReference type="InterPro" id="IPR058792">
    <property type="entry name" value="Beta-barrel_RND_2"/>
</dbReference>
<proteinExistence type="inferred from homology"/>
<evidence type="ECO:0000259" key="6">
    <source>
        <dbReference type="Pfam" id="PF25954"/>
    </source>
</evidence>
<dbReference type="Proteomes" id="UP001221189">
    <property type="component" value="Unassembled WGS sequence"/>
</dbReference>
<dbReference type="Gene3D" id="2.40.30.170">
    <property type="match status" value="1"/>
</dbReference>
<feature type="signal peptide" evidence="3">
    <location>
        <begin position="1"/>
        <end position="26"/>
    </location>
</feature>
<evidence type="ECO:0000256" key="2">
    <source>
        <dbReference type="SAM" id="Coils"/>
    </source>
</evidence>
<dbReference type="SUPFAM" id="SSF111369">
    <property type="entry name" value="HlyD-like secretion proteins"/>
    <property type="match status" value="1"/>
</dbReference>
<evidence type="ECO:0000259" key="4">
    <source>
        <dbReference type="Pfam" id="PF25876"/>
    </source>
</evidence>
<evidence type="ECO:0000313" key="8">
    <source>
        <dbReference type="Proteomes" id="UP001221189"/>
    </source>
</evidence>
<dbReference type="InterPro" id="IPR058625">
    <property type="entry name" value="MdtA-like_BSH"/>
</dbReference>
<dbReference type="InterPro" id="IPR006143">
    <property type="entry name" value="RND_pump_MFP"/>
</dbReference>
<dbReference type="Gene3D" id="2.40.50.100">
    <property type="match status" value="1"/>
</dbReference>
<dbReference type="RefSeq" id="WP_273601128.1">
    <property type="nucleotide sequence ID" value="NZ_JAQQXT010000009.1"/>
</dbReference>
<dbReference type="PANTHER" id="PTHR30469:SF18">
    <property type="entry name" value="RESISTANCE-NODULATION-CELL DIVISION (RND) EFFLUX MEMBRANE FUSION PROTEIN-RELATED"/>
    <property type="match status" value="1"/>
</dbReference>
<feature type="domain" description="Multidrug resistance protein MdtA-like barrel-sandwich hybrid" evidence="5">
    <location>
        <begin position="64"/>
        <end position="200"/>
    </location>
</feature>
<organism evidence="7 8">
    <name type="scientific">Roseateles albus</name>
    <dbReference type="NCBI Taxonomy" id="2987525"/>
    <lineage>
        <taxon>Bacteria</taxon>
        <taxon>Pseudomonadati</taxon>
        <taxon>Pseudomonadota</taxon>
        <taxon>Betaproteobacteria</taxon>
        <taxon>Burkholderiales</taxon>
        <taxon>Sphaerotilaceae</taxon>
        <taxon>Roseateles</taxon>
    </lineage>
</organism>
<keyword evidence="2" id="KW-0175">Coiled coil</keyword>
<dbReference type="NCBIfam" id="TIGR01730">
    <property type="entry name" value="RND_mfp"/>
    <property type="match status" value="1"/>
</dbReference>
<dbReference type="Gene3D" id="2.40.420.20">
    <property type="match status" value="1"/>
</dbReference>
<keyword evidence="3" id="KW-0732">Signal</keyword>
<feature type="domain" description="Multidrug resistance protein MdtA-like alpha-helical hairpin" evidence="4">
    <location>
        <begin position="103"/>
        <end position="165"/>
    </location>
</feature>
<evidence type="ECO:0000256" key="3">
    <source>
        <dbReference type="SAM" id="SignalP"/>
    </source>
</evidence>
<accession>A0ABT5KGB2</accession>
<dbReference type="Pfam" id="PF25954">
    <property type="entry name" value="Beta-barrel_RND_2"/>
    <property type="match status" value="1"/>
</dbReference>